<dbReference type="EMBL" id="KV918959">
    <property type="protein sequence ID" value="OSX74175.1"/>
    <property type="molecule type" value="Genomic_DNA"/>
</dbReference>
<feature type="region of interest" description="Disordered" evidence="1">
    <location>
        <begin position="155"/>
        <end position="200"/>
    </location>
</feature>
<organism evidence="2 3">
    <name type="scientific">Porphyra umbilicalis</name>
    <name type="common">Purple laver</name>
    <name type="synonym">Red alga</name>
    <dbReference type="NCBI Taxonomy" id="2786"/>
    <lineage>
        <taxon>Eukaryota</taxon>
        <taxon>Rhodophyta</taxon>
        <taxon>Bangiophyceae</taxon>
        <taxon>Bangiales</taxon>
        <taxon>Bangiaceae</taxon>
        <taxon>Porphyra</taxon>
    </lineage>
</organism>
<dbReference type="AlphaFoldDB" id="A0A1X6P070"/>
<accession>A0A1X6P070</accession>
<evidence type="ECO:0000256" key="1">
    <source>
        <dbReference type="SAM" id="MobiDB-lite"/>
    </source>
</evidence>
<feature type="region of interest" description="Disordered" evidence="1">
    <location>
        <begin position="1"/>
        <end position="32"/>
    </location>
</feature>
<feature type="region of interest" description="Disordered" evidence="1">
    <location>
        <begin position="73"/>
        <end position="125"/>
    </location>
</feature>
<gene>
    <name evidence="2" type="ORF">BU14_0303s0007</name>
</gene>
<keyword evidence="3" id="KW-1185">Reference proteome</keyword>
<reference evidence="2 3" key="1">
    <citation type="submission" date="2017-03" db="EMBL/GenBank/DDBJ databases">
        <title>WGS assembly of Porphyra umbilicalis.</title>
        <authorList>
            <person name="Brawley S.H."/>
            <person name="Blouin N.A."/>
            <person name="Ficko-Blean E."/>
            <person name="Wheeler G.L."/>
            <person name="Lohr M."/>
            <person name="Goodson H.V."/>
            <person name="Jenkins J.W."/>
            <person name="Blaby-Haas C.E."/>
            <person name="Helliwell K.E."/>
            <person name="Chan C."/>
            <person name="Marriage T."/>
            <person name="Bhattacharya D."/>
            <person name="Klein A.S."/>
            <person name="Badis Y."/>
            <person name="Brodie J."/>
            <person name="Cao Y."/>
            <person name="Collen J."/>
            <person name="Dittami S.M."/>
            <person name="Gachon C.M."/>
            <person name="Green B.R."/>
            <person name="Karpowicz S."/>
            <person name="Kim J.W."/>
            <person name="Kudahl U."/>
            <person name="Lin S."/>
            <person name="Michel G."/>
            <person name="Mittag M."/>
            <person name="Olson B.J."/>
            <person name="Pangilinan J."/>
            <person name="Peng Y."/>
            <person name="Qiu H."/>
            <person name="Shu S."/>
            <person name="Singer J.T."/>
            <person name="Smith A.G."/>
            <person name="Sprecher B.N."/>
            <person name="Wagner V."/>
            <person name="Wang W."/>
            <person name="Wang Z.-Y."/>
            <person name="Yan J."/>
            <person name="Yarish C."/>
            <person name="Zoeuner-Riek S."/>
            <person name="Zhuang Y."/>
            <person name="Zou Y."/>
            <person name="Lindquist E.A."/>
            <person name="Grimwood J."/>
            <person name="Barry K."/>
            <person name="Rokhsar D.S."/>
            <person name="Schmutz J."/>
            <person name="Stiller J.W."/>
            <person name="Grossman A.R."/>
            <person name="Prochnik S.E."/>
        </authorList>
    </citation>
    <scope>NUCLEOTIDE SEQUENCE [LARGE SCALE GENOMIC DNA]</scope>
    <source>
        <strain evidence="2">4086291</strain>
    </source>
</reference>
<proteinExistence type="predicted"/>
<evidence type="ECO:0000313" key="2">
    <source>
        <dbReference type="EMBL" id="OSX74175.1"/>
    </source>
</evidence>
<evidence type="ECO:0000313" key="3">
    <source>
        <dbReference type="Proteomes" id="UP000218209"/>
    </source>
</evidence>
<protein>
    <submittedName>
        <fullName evidence="2">Uncharacterized protein</fullName>
    </submittedName>
</protein>
<dbReference type="Proteomes" id="UP000218209">
    <property type="component" value="Unassembled WGS sequence"/>
</dbReference>
<name>A0A1X6P070_PORUM</name>
<feature type="compositionally biased region" description="Low complexity" evidence="1">
    <location>
        <begin position="1"/>
        <end position="22"/>
    </location>
</feature>
<sequence>MVGARHGVAAGAGAPAGAPSLQPGGGRWWQRTGGLSDARVMGGIGGPSARGTLRSYPWECVWLQLRRLSLATTHGPRPRLPPTHPWGTCPRRRPPRFALYRPRGRRRGRGDRREPRHVAGRRTRARHPRRCLVRCRHGHRRGLCRRRTCLPVAAPGCGRRHPPSAGSFPASRTRSDGPPVATPRGCPRTAAGASRGGSGSVAAAAVGAPRASVWDGFSLRRPRFSLPHPRCRPLLAGLTSMAQVDPPVVFSALARRGQHGRSKTASIVVRLSRLVSHNICRVNPGAQPLAEFHDSTQSGWNARINF</sequence>